<keyword evidence="12" id="KW-1185">Reference proteome</keyword>
<accession>Q233E6</accession>
<dbReference type="PANTHER" id="PTHR24351">
    <property type="entry name" value="RIBOSOMAL PROTEIN S6 KINASE"/>
    <property type="match status" value="1"/>
</dbReference>
<dbReference type="SUPFAM" id="SSF56112">
    <property type="entry name" value="Protein kinase-like (PK-like)"/>
    <property type="match status" value="1"/>
</dbReference>
<feature type="domain" description="Protein kinase" evidence="9">
    <location>
        <begin position="336"/>
        <end position="593"/>
    </location>
</feature>
<dbReference type="InterPro" id="IPR000719">
    <property type="entry name" value="Prot_kinase_dom"/>
</dbReference>
<dbReference type="AlphaFoldDB" id="Q233E6"/>
<keyword evidence="6 7" id="KW-0067">ATP-binding</keyword>
<evidence type="ECO:0000256" key="3">
    <source>
        <dbReference type="ARBA" id="ARBA00022679"/>
    </source>
</evidence>
<dbReference type="InterPro" id="IPR008271">
    <property type="entry name" value="Ser/Thr_kinase_AS"/>
</dbReference>
<dbReference type="FunFam" id="3.30.200.20:FF:000042">
    <property type="entry name" value="Aurora kinase A"/>
    <property type="match status" value="1"/>
</dbReference>
<dbReference type="PROSITE" id="PS50011">
    <property type="entry name" value="PROTEIN_KINASE_DOM"/>
    <property type="match status" value="1"/>
</dbReference>
<protein>
    <submittedName>
        <fullName evidence="11">Serine/Threonine kinase domain protein</fullName>
    </submittedName>
</protein>
<sequence>MSNEARISPIKKFVIKFARSKMPNNLFIYFQCKLCIYLLHLRQVFFVYIGNQINKYYQQLITNNQKIKKQAETSCLFVYLILNFITKFTIKTKITMEDYISLIHQQSTGVSQSLYDDGTEEMKYKCSLYKMKKQRVKVNVDFVITNKAIYNYQDENQILRIILTDITQIIVNRHGQEFMIAQGDNQEDLRYKFEQRDLLLSYLLQSYTDLAKNKLLMIIVDDKQLHPYQKQFKSKKRISKNSSKDQSNTFNNNEGFCSSQKSALSKYYTNPNLDNCEKLFMNHLEYEEKFSVKRMDDLSVSSSPIIKSQMIQQNIQEDPLQPPFQIKERQYCLEDFVFYKILGQGAFGVVFLSIDKQTNEEVAVKMISKHEIEIKKQRDHTQTEKLILEHIKHPFLINVLGTFQDVKNIYFVMKVLKGGELFQHLKTQRFFAEERVKFYAAQMILALEHLHSFNIIYRDLKLENILLDEEGYLCLTDFGLAKILSDTDTALTFCGTPEYLSPETIKGFGSSKASDWWSLGTLLYEMLFSMPPFYHKQHKQMFQKIVFEELQFNPNMQVSSQAKDLIGRLLCKDPRIRLGSCEGASELKNHPWFEDVDWDALYKRQVQAPFKPVTNQECWLGYFDQEFVSKPINNFFKQIYDFNDLDCYETFQYY</sequence>
<feature type="region of interest" description="Disordered" evidence="8">
    <location>
        <begin position="234"/>
        <end position="253"/>
    </location>
</feature>
<keyword evidence="2" id="KW-0597">Phosphoprotein</keyword>
<dbReference type="PROSITE" id="PS00107">
    <property type="entry name" value="PROTEIN_KINASE_ATP"/>
    <property type="match status" value="1"/>
</dbReference>
<gene>
    <name evidence="11" type="ORF">TTHERM_00393030</name>
</gene>
<dbReference type="InterPro" id="IPR017441">
    <property type="entry name" value="Protein_kinase_ATP_BS"/>
</dbReference>
<dbReference type="FunFam" id="1.10.510.10:FF:000008">
    <property type="entry name" value="Non-specific serine/threonine protein kinase"/>
    <property type="match status" value="1"/>
</dbReference>
<dbReference type="Gene3D" id="1.10.510.10">
    <property type="entry name" value="Transferase(Phosphotransferase) domain 1"/>
    <property type="match status" value="1"/>
</dbReference>
<keyword evidence="4 7" id="KW-0547">Nucleotide-binding</keyword>
<dbReference type="GO" id="GO:0005524">
    <property type="term" value="F:ATP binding"/>
    <property type="evidence" value="ECO:0007669"/>
    <property type="project" value="UniProtKB-UniRule"/>
</dbReference>
<evidence type="ECO:0000259" key="10">
    <source>
        <dbReference type="PROSITE" id="PS51285"/>
    </source>
</evidence>
<reference evidence="12" key="1">
    <citation type="journal article" date="2006" name="PLoS Biol.">
        <title>Macronuclear genome sequence of the ciliate Tetrahymena thermophila, a model eukaryote.</title>
        <authorList>
            <person name="Eisen J.A."/>
            <person name="Coyne R.S."/>
            <person name="Wu M."/>
            <person name="Wu D."/>
            <person name="Thiagarajan M."/>
            <person name="Wortman J.R."/>
            <person name="Badger J.H."/>
            <person name="Ren Q."/>
            <person name="Amedeo P."/>
            <person name="Jones K.M."/>
            <person name="Tallon L.J."/>
            <person name="Delcher A.L."/>
            <person name="Salzberg S.L."/>
            <person name="Silva J.C."/>
            <person name="Haas B.J."/>
            <person name="Majoros W.H."/>
            <person name="Farzad M."/>
            <person name="Carlton J.M."/>
            <person name="Smith R.K. Jr."/>
            <person name="Garg J."/>
            <person name="Pearlman R.E."/>
            <person name="Karrer K.M."/>
            <person name="Sun L."/>
            <person name="Manning G."/>
            <person name="Elde N.C."/>
            <person name="Turkewitz A.P."/>
            <person name="Asai D.J."/>
            <person name="Wilkes D.E."/>
            <person name="Wang Y."/>
            <person name="Cai H."/>
            <person name="Collins K."/>
            <person name="Stewart B.A."/>
            <person name="Lee S.R."/>
            <person name="Wilamowska K."/>
            <person name="Weinberg Z."/>
            <person name="Ruzzo W.L."/>
            <person name="Wloga D."/>
            <person name="Gaertig J."/>
            <person name="Frankel J."/>
            <person name="Tsao C.-C."/>
            <person name="Gorovsky M.A."/>
            <person name="Keeling P.J."/>
            <person name="Waller R.F."/>
            <person name="Patron N.J."/>
            <person name="Cherry J.M."/>
            <person name="Stover N.A."/>
            <person name="Krieger C.J."/>
            <person name="del Toro C."/>
            <person name="Ryder H.F."/>
            <person name="Williamson S.C."/>
            <person name="Barbeau R.A."/>
            <person name="Hamilton E.P."/>
            <person name="Orias E."/>
        </authorList>
    </citation>
    <scope>NUCLEOTIDE SEQUENCE [LARGE SCALE GENOMIC DNA]</scope>
    <source>
        <strain evidence="12">SB210</strain>
    </source>
</reference>
<dbReference type="CDD" id="cd05123">
    <property type="entry name" value="STKc_AGC"/>
    <property type="match status" value="1"/>
</dbReference>
<evidence type="ECO:0000259" key="9">
    <source>
        <dbReference type="PROSITE" id="PS50011"/>
    </source>
</evidence>
<dbReference type="SMART" id="SM00220">
    <property type="entry name" value="S_TKc"/>
    <property type="match status" value="1"/>
</dbReference>
<dbReference type="eggNOG" id="KOG0598">
    <property type="taxonomic scope" value="Eukaryota"/>
</dbReference>
<evidence type="ECO:0000256" key="8">
    <source>
        <dbReference type="SAM" id="MobiDB-lite"/>
    </source>
</evidence>
<dbReference type="OrthoDB" id="371082at2759"/>
<evidence type="ECO:0000256" key="7">
    <source>
        <dbReference type="PROSITE-ProRule" id="PRU10141"/>
    </source>
</evidence>
<dbReference type="EMBL" id="GG662770">
    <property type="protein sequence ID" value="EAR91634.2"/>
    <property type="molecule type" value="Genomic_DNA"/>
</dbReference>
<dbReference type="Gene3D" id="3.30.200.20">
    <property type="entry name" value="Phosphorylase Kinase, domain 1"/>
    <property type="match status" value="1"/>
</dbReference>
<keyword evidence="1" id="KW-0723">Serine/threonine-protein kinase</keyword>
<organism evidence="11 12">
    <name type="scientific">Tetrahymena thermophila (strain SB210)</name>
    <dbReference type="NCBI Taxonomy" id="312017"/>
    <lineage>
        <taxon>Eukaryota</taxon>
        <taxon>Sar</taxon>
        <taxon>Alveolata</taxon>
        <taxon>Ciliophora</taxon>
        <taxon>Intramacronucleata</taxon>
        <taxon>Oligohymenophorea</taxon>
        <taxon>Hymenostomatida</taxon>
        <taxon>Tetrahymenina</taxon>
        <taxon>Tetrahymenidae</taxon>
        <taxon>Tetrahymena</taxon>
    </lineage>
</organism>
<evidence type="ECO:0000313" key="11">
    <source>
        <dbReference type="EMBL" id="EAR91634.2"/>
    </source>
</evidence>
<dbReference type="InterPro" id="IPR000961">
    <property type="entry name" value="AGC-kinase_C"/>
</dbReference>
<evidence type="ECO:0000256" key="6">
    <source>
        <dbReference type="ARBA" id="ARBA00022840"/>
    </source>
</evidence>
<proteinExistence type="predicted"/>
<dbReference type="PROSITE" id="PS51285">
    <property type="entry name" value="AGC_KINASE_CTER"/>
    <property type="match status" value="1"/>
</dbReference>
<dbReference type="STRING" id="312017.Q233E6"/>
<dbReference type="Pfam" id="PF00069">
    <property type="entry name" value="Pkinase"/>
    <property type="match status" value="1"/>
</dbReference>
<dbReference type="GeneID" id="7822757"/>
<dbReference type="GO" id="GO:0004674">
    <property type="term" value="F:protein serine/threonine kinase activity"/>
    <property type="evidence" value="ECO:0007669"/>
    <property type="project" value="UniProtKB-KW"/>
</dbReference>
<dbReference type="HOGENOM" id="CLU_000288_63_5_1"/>
<feature type="binding site" evidence="7">
    <location>
        <position position="365"/>
    </location>
    <ligand>
        <name>ATP</name>
        <dbReference type="ChEBI" id="CHEBI:30616"/>
    </ligand>
</feature>
<dbReference type="InterPro" id="IPR045270">
    <property type="entry name" value="STKc_AGC"/>
</dbReference>
<keyword evidence="5 11" id="KW-0418">Kinase</keyword>
<dbReference type="RefSeq" id="XP_001011879.2">
    <property type="nucleotide sequence ID" value="XM_001011879.2"/>
</dbReference>
<dbReference type="InterPro" id="IPR011009">
    <property type="entry name" value="Kinase-like_dom_sf"/>
</dbReference>
<dbReference type="InParanoid" id="Q233E6"/>
<dbReference type="KEGG" id="tet:TTHERM_00393030"/>
<evidence type="ECO:0000256" key="5">
    <source>
        <dbReference type="ARBA" id="ARBA00022777"/>
    </source>
</evidence>
<evidence type="ECO:0000313" key="12">
    <source>
        <dbReference type="Proteomes" id="UP000009168"/>
    </source>
</evidence>
<evidence type="ECO:0000256" key="4">
    <source>
        <dbReference type="ARBA" id="ARBA00022741"/>
    </source>
</evidence>
<feature type="domain" description="AGC-kinase C-terminal" evidence="10">
    <location>
        <begin position="594"/>
        <end position="654"/>
    </location>
</feature>
<name>Q233E6_TETTS</name>
<evidence type="ECO:0000256" key="2">
    <source>
        <dbReference type="ARBA" id="ARBA00022553"/>
    </source>
</evidence>
<keyword evidence="3" id="KW-0808">Transferase</keyword>
<evidence type="ECO:0000256" key="1">
    <source>
        <dbReference type="ARBA" id="ARBA00022527"/>
    </source>
</evidence>
<dbReference type="PROSITE" id="PS00108">
    <property type="entry name" value="PROTEIN_KINASE_ST"/>
    <property type="match status" value="1"/>
</dbReference>
<dbReference type="Proteomes" id="UP000009168">
    <property type="component" value="Unassembled WGS sequence"/>
</dbReference>